<feature type="signal peptide" evidence="1">
    <location>
        <begin position="1"/>
        <end position="16"/>
    </location>
</feature>
<protein>
    <recommendedName>
        <fullName evidence="3">Lipoprotein</fullName>
    </recommendedName>
</protein>
<dbReference type="AlphaFoldDB" id="A0A077QK27"/>
<organism evidence="2">
    <name type="scientific">Xenorhabdus bovienii str. Intermedium</name>
    <dbReference type="NCBI Taxonomy" id="1379677"/>
    <lineage>
        <taxon>Bacteria</taxon>
        <taxon>Pseudomonadati</taxon>
        <taxon>Pseudomonadota</taxon>
        <taxon>Gammaproteobacteria</taxon>
        <taxon>Enterobacterales</taxon>
        <taxon>Morganellaceae</taxon>
        <taxon>Xenorhabdus</taxon>
    </lineage>
</organism>
<comment type="caution">
    <text evidence="2">The sequence shown here is derived from an EMBL/GenBank/DDBJ whole genome shotgun (WGS) entry which is preliminary data.</text>
</comment>
<evidence type="ECO:0000313" key="2">
    <source>
        <dbReference type="EMBL" id="CDH33904.1"/>
    </source>
</evidence>
<feature type="chain" id="PRO_5001722942" description="Lipoprotein" evidence="1">
    <location>
        <begin position="17"/>
        <end position="155"/>
    </location>
</feature>
<sequence length="155" mass="17802">MLKKIIAVLFMVSAVASCTSLPEPQNKIVFNNFKEVLNNYNAKDDKATYVKPKYNTNPEVKMTTDGISYVMYMPNEDILSKECNEPVPCEEFVSAVRAMFKLHAKEVTESERKKMLQILLDYDVKMGATKERVGNIRKFIEQHKLALKRKFGLNS</sequence>
<dbReference type="RefSeq" id="WP_038189731.1">
    <property type="nucleotide sequence ID" value="NZ_CAWLWA010000196.1"/>
</dbReference>
<gene>
    <name evidence="2" type="ORF">XBI1_2800030</name>
</gene>
<dbReference type="EMBL" id="CBTB010000202">
    <property type="protein sequence ID" value="CDH33904.1"/>
    <property type="molecule type" value="Genomic_DNA"/>
</dbReference>
<keyword evidence="1" id="KW-0732">Signal</keyword>
<name>A0A077QK27_XENBV</name>
<evidence type="ECO:0008006" key="3">
    <source>
        <dbReference type="Google" id="ProtNLM"/>
    </source>
</evidence>
<reference evidence="2" key="1">
    <citation type="submission" date="2013-07" db="EMBL/GenBank/DDBJ databases">
        <title>Sub-species coevolution in mutualistic symbiosis.</title>
        <authorList>
            <person name="Murfin K."/>
            <person name="Klassen J."/>
            <person name="Lee M."/>
            <person name="Forst S."/>
            <person name="Stock P."/>
            <person name="Goodrich-Blair H."/>
        </authorList>
    </citation>
    <scope>NUCLEOTIDE SEQUENCE [LARGE SCALE GENOMIC DNA]</scope>
    <source>
        <strain evidence="2">Intermedium</strain>
    </source>
</reference>
<evidence type="ECO:0000256" key="1">
    <source>
        <dbReference type="SAM" id="SignalP"/>
    </source>
</evidence>
<dbReference type="HOGENOM" id="CLU_1694821_0_0_6"/>
<accession>A0A077QK27</accession>
<dbReference type="Proteomes" id="UP000028480">
    <property type="component" value="Unassembled WGS sequence"/>
</dbReference>
<dbReference type="PROSITE" id="PS51257">
    <property type="entry name" value="PROKAR_LIPOPROTEIN"/>
    <property type="match status" value="1"/>
</dbReference>
<proteinExistence type="predicted"/>